<accession>A0A151NK96</accession>
<gene>
    <name evidence="2" type="ORF">Y1Q_0008929</name>
</gene>
<organism evidence="2 3">
    <name type="scientific">Alligator mississippiensis</name>
    <name type="common">American alligator</name>
    <dbReference type="NCBI Taxonomy" id="8496"/>
    <lineage>
        <taxon>Eukaryota</taxon>
        <taxon>Metazoa</taxon>
        <taxon>Chordata</taxon>
        <taxon>Craniata</taxon>
        <taxon>Vertebrata</taxon>
        <taxon>Euteleostomi</taxon>
        <taxon>Archelosauria</taxon>
        <taxon>Archosauria</taxon>
        <taxon>Crocodylia</taxon>
        <taxon>Alligatoridae</taxon>
        <taxon>Alligatorinae</taxon>
        <taxon>Alligator</taxon>
    </lineage>
</organism>
<proteinExistence type="predicted"/>
<evidence type="ECO:0000313" key="3">
    <source>
        <dbReference type="Proteomes" id="UP000050525"/>
    </source>
</evidence>
<evidence type="ECO:0000256" key="1">
    <source>
        <dbReference type="SAM" id="MobiDB-lite"/>
    </source>
</evidence>
<name>A0A151NK96_ALLMI</name>
<protein>
    <submittedName>
        <fullName evidence="2">Uncharacterized protein</fullName>
    </submittedName>
</protein>
<dbReference type="Proteomes" id="UP000050525">
    <property type="component" value="Unassembled WGS sequence"/>
</dbReference>
<dbReference type="EMBL" id="AKHW03002792">
    <property type="protein sequence ID" value="KYO37226.1"/>
    <property type="molecule type" value="Genomic_DNA"/>
</dbReference>
<reference evidence="2 3" key="1">
    <citation type="journal article" date="2012" name="Genome Biol.">
        <title>Sequencing three crocodilian genomes to illuminate the evolution of archosaurs and amniotes.</title>
        <authorList>
            <person name="St John J.A."/>
            <person name="Braun E.L."/>
            <person name="Isberg S.R."/>
            <person name="Miles L.G."/>
            <person name="Chong A.Y."/>
            <person name="Gongora J."/>
            <person name="Dalzell P."/>
            <person name="Moran C."/>
            <person name="Bed'hom B."/>
            <person name="Abzhanov A."/>
            <person name="Burgess S.C."/>
            <person name="Cooksey A.M."/>
            <person name="Castoe T.A."/>
            <person name="Crawford N.G."/>
            <person name="Densmore L.D."/>
            <person name="Drew J.C."/>
            <person name="Edwards S.V."/>
            <person name="Faircloth B.C."/>
            <person name="Fujita M.K."/>
            <person name="Greenwold M.J."/>
            <person name="Hoffmann F.G."/>
            <person name="Howard J.M."/>
            <person name="Iguchi T."/>
            <person name="Janes D.E."/>
            <person name="Khan S.Y."/>
            <person name="Kohno S."/>
            <person name="de Koning A.J."/>
            <person name="Lance S.L."/>
            <person name="McCarthy F.M."/>
            <person name="McCormack J.E."/>
            <person name="Merchant M.E."/>
            <person name="Peterson D.G."/>
            <person name="Pollock D.D."/>
            <person name="Pourmand N."/>
            <person name="Raney B.J."/>
            <person name="Roessler K.A."/>
            <person name="Sanford J.R."/>
            <person name="Sawyer R.H."/>
            <person name="Schmidt C.J."/>
            <person name="Triplett E.W."/>
            <person name="Tuberville T.D."/>
            <person name="Venegas-Anaya M."/>
            <person name="Howard J.T."/>
            <person name="Jarvis E.D."/>
            <person name="Guillette L.J.Jr."/>
            <person name="Glenn T.C."/>
            <person name="Green R.E."/>
            <person name="Ray D.A."/>
        </authorList>
    </citation>
    <scope>NUCLEOTIDE SEQUENCE [LARGE SCALE GENOMIC DNA]</scope>
    <source>
        <strain evidence="2">KSC_2009_1</strain>
    </source>
</reference>
<feature type="region of interest" description="Disordered" evidence="1">
    <location>
        <begin position="64"/>
        <end position="86"/>
    </location>
</feature>
<sequence>MIQQVKKRKLSKMKTLSFYQLPRKHKGEISQWEGFFGSSITWMSDRTPPRVMVTSASCSAHHCGRPPGEIKKEVNNDNLPRIHPAE</sequence>
<evidence type="ECO:0000313" key="2">
    <source>
        <dbReference type="EMBL" id="KYO37226.1"/>
    </source>
</evidence>
<comment type="caution">
    <text evidence="2">The sequence shown here is derived from an EMBL/GenBank/DDBJ whole genome shotgun (WGS) entry which is preliminary data.</text>
</comment>
<keyword evidence="3" id="KW-1185">Reference proteome</keyword>
<dbReference type="AlphaFoldDB" id="A0A151NK96"/>